<feature type="compositionally biased region" description="Basic and acidic residues" evidence="1">
    <location>
        <begin position="22"/>
        <end position="36"/>
    </location>
</feature>
<proteinExistence type="predicted"/>
<evidence type="ECO:0000313" key="2">
    <source>
        <dbReference type="EMBL" id="KIL34567.1"/>
    </source>
</evidence>
<evidence type="ECO:0000313" key="3">
    <source>
        <dbReference type="Proteomes" id="UP000054526"/>
    </source>
</evidence>
<name>A0ABR5A0V3_9BACL</name>
<keyword evidence="3" id="KW-1185">Reference proteome</keyword>
<sequence length="74" mass="8069">MFGQCGSGQGILIHPGIGKAEMNGEYKHSSGSDIQKHSQQAALGHTDYPPVDKHLRHVYVGCPKIISVQREEVD</sequence>
<dbReference type="EMBL" id="JXAL01000029">
    <property type="protein sequence ID" value="KIL34567.1"/>
    <property type="molecule type" value="Genomic_DNA"/>
</dbReference>
<dbReference type="Proteomes" id="UP000054526">
    <property type="component" value="Unassembled WGS sequence"/>
</dbReference>
<accession>A0ABR5A0V3</accession>
<comment type="caution">
    <text evidence="2">The sequence shown here is derived from an EMBL/GenBank/DDBJ whole genome shotgun (WGS) entry which is preliminary data.</text>
</comment>
<protein>
    <submittedName>
        <fullName evidence="2">Uncharacterized protein</fullName>
    </submittedName>
</protein>
<gene>
    <name evidence="2" type="ORF">SD71_19090</name>
</gene>
<feature type="region of interest" description="Disordered" evidence="1">
    <location>
        <begin position="22"/>
        <end position="47"/>
    </location>
</feature>
<organism evidence="2 3">
    <name type="scientific">Cohnella kolymensis</name>
    <dbReference type="NCBI Taxonomy" id="1590652"/>
    <lineage>
        <taxon>Bacteria</taxon>
        <taxon>Bacillati</taxon>
        <taxon>Bacillota</taxon>
        <taxon>Bacilli</taxon>
        <taxon>Bacillales</taxon>
        <taxon>Paenibacillaceae</taxon>
        <taxon>Cohnella</taxon>
    </lineage>
</organism>
<reference evidence="2 3" key="1">
    <citation type="submission" date="2014-12" db="EMBL/GenBank/DDBJ databases">
        <title>Draft genome sequence of Cohnella kolymensis strain B-2846.</title>
        <authorList>
            <person name="Karlyshev A.V."/>
            <person name="Kudryashova E.B."/>
        </authorList>
    </citation>
    <scope>NUCLEOTIDE SEQUENCE [LARGE SCALE GENOMIC DNA]</scope>
    <source>
        <strain evidence="2 3">VKM B-2846</strain>
    </source>
</reference>
<evidence type="ECO:0000256" key="1">
    <source>
        <dbReference type="SAM" id="MobiDB-lite"/>
    </source>
</evidence>